<dbReference type="InterPro" id="IPR003661">
    <property type="entry name" value="HisK_dim/P_dom"/>
</dbReference>
<dbReference type="RefSeq" id="WP_129004465.1">
    <property type="nucleotide sequence ID" value="NZ_SDHZ01000002.1"/>
</dbReference>
<dbReference type="InterPro" id="IPR003594">
    <property type="entry name" value="HATPase_dom"/>
</dbReference>
<dbReference type="SUPFAM" id="SSF55874">
    <property type="entry name" value="ATPase domain of HSP90 chaperone/DNA topoisomerase II/histidine kinase"/>
    <property type="match status" value="1"/>
</dbReference>
<keyword evidence="4" id="KW-0808">Transferase</keyword>
<name>A0A4Q1D4L2_9BACT</name>
<keyword evidence="3" id="KW-0597">Phosphoprotein</keyword>
<dbReference type="PROSITE" id="PS50109">
    <property type="entry name" value="HIS_KIN"/>
    <property type="match status" value="1"/>
</dbReference>
<dbReference type="PANTHER" id="PTHR43304:SF1">
    <property type="entry name" value="PAC DOMAIN-CONTAINING PROTEIN"/>
    <property type="match status" value="1"/>
</dbReference>
<evidence type="ECO:0000259" key="6">
    <source>
        <dbReference type="PROSITE" id="PS50109"/>
    </source>
</evidence>
<sequence>MSLKTDERLYKRMFDEIEDYAIVSLDVNGRISNWNRGASLIKGYTSQEIIGQHFSIFYTPEDILKNKPAHLIKQAADEGKAKAEGWRMRKDGTRFWGSILITAVHDDDGSLIGFTKVTRDLTERMLAEQAAMKRMEELGRINRDLEQFVYIASHDLQEPLLTISNFIELIKAEYAEALEADAQASTYVNFIEEASLRLRSLIKGLLDYSRIGRQQLISEVDFNVLMETLKKDMRVSIEAADATITYTSLPVVRGFETELRQLMQNLISNALKFKKEGVSPVIEISAERRDNQWYFEVKDNGIGIDEKHRDKIFMIFQRLHNRAEFEGNGIGLAHCKKIVEMHQGQLSVKSTPGEGSTFYFTLNII</sequence>
<keyword evidence="10" id="KW-1185">Reference proteome</keyword>
<dbReference type="Pfam" id="PF00512">
    <property type="entry name" value="HisKA"/>
    <property type="match status" value="1"/>
</dbReference>
<accession>A0A4Q1D4L2</accession>
<dbReference type="PROSITE" id="PS50112">
    <property type="entry name" value="PAS"/>
    <property type="match status" value="1"/>
</dbReference>
<dbReference type="Gene3D" id="3.30.450.20">
    <property type="entry name" value="PAS domain"/>
    <property type="match status" value="1"/>
</dbReference>
<dbReference type="Pfam" id="PF02518">
    <property type="entry name" value="HATPase_c"/>
    <property type="match status" value="1"/>
</dbReference>
<dbReference type="EMBL" id="SDHZ01000002">
    <property type="protein sequence ID" value="RXK83412.1"/>
    <property type="molecule type" value="Genomic_DNA"/>
</dbReference>
<dbReference type="PANTHER" id="PTHR43304">
    <property type="entry name" value="PHYTOCHROME-LIKE PROTEIN CPH1"/>
    <property type="match status" value="1"/>
</dbReference>
<dbReference type="OrthoDB" id="9766459at2"/>
<evidence type="ECO:0000256" key="3">
    <source>
        <dbReference type="ARBA" id="ARBA00022553"/>
    </source>
</evidence>
<evidence type="ECO:0000313" key="10">
    <source>
        <dbReference type="Proteomes" id="UP000290545"/>
    </source>
</evidence>
<dbReference type="InterPro" id="IPR000014">
    <property type="entry name" value="PAS"/>
</dbReference>
<dbReference type="FunFam" id="3.30.565.10:FF:000006">
    <property type="entry name" value="Sensor histidine kinase WalK"/>
    <property type="match status" value="1"/>
</dbReference>
<dbReference type="SUPFAM" id="SSF55785">
    <property type="entry name" value="PYP-like sensor domain (PAS domain)"/>
    <property type="match status" value="1"/>
</dbReference>
<evidence type="ECO:0000256" key="4">
    <source>
        <dbReference type="ARBA" id="ARBA00022679"/>
    </source>
</evidence>
<dbReference type="PROSITE" id="PS50113">
    <property type="entry name" value="PAC"/>
    <property type="match status" value="1"/>
</dbReference>
<evidence type="ECO:0000259" key="8">
    <source>
        <dbReference type="PROSITE" id="PS50113"/>
    </source>
</evidence>
<dbReference type="InterPro" id="IPR052162">
    <property type="entry name" value="Sensor_kinase/Photoreceptor"/>
</dbReference>
<dbReference type="SMART" id="SM00091">
    <property type="entry name" value="PAS"/>
    <property type="match status" value="1"/>
</dbReference>
<dbReference type="NCBIfam" id="TIGR00229">
    <property type="entry name" value="sensory_box"/>
    <property type="match status" value="1"/>
</dbReference>
<evidence type="ECO:0000313" key="9">
    <source>
        <dbReference type="EMBL" id="RXK83412.1"/>
    </source>
</evidence>
<evidence type="ECO:0000256" key="1">
    <source>
        <dbReference type="ARBA" id="ARBA00000085"/>
    </source>
</evidence>
<organism evidence="9 10">
    <name type="scientific">Filimonas effusa</name>
    <dbReference type="NCBI Taxonomy" id="2508721"/>
    <lineage>
        <taxon>Bacteria</taxon>
        <taxon>Pseudomonadati</taxon>
        <taxon>Bacteroidota</taxon>
        <taxon>Chitinophagia</taxon>
        <taxon>Chitinophagales</taxon>
        <taxon>Chitinophagaceae</taxon>
        <taxon>Filimonas</taxon>
    </lineage>
</organism>
<comment type="catalytic activity">
    <reaction evidence="1">
        <text>ATP + protein L-histidine = ADP + protein N-phospho-L-histidine.</text>
        <dbReference type="EC" id="2.7.13.3"/>
    </reaction>
</comment>
<dbReference type="AlphaFoldDB" id="A0A4Q1D4L2"/>
<dbReference type="InterPro" id="IPR036890">
    <property type="entry name" value="HATPase_C_sf"/>
</dbReference>
<dbReference type="Gene3D" id="1.10.287.130">
    <property type="match status" value="1"/>
</dbReference>
<evidence type="ECO:0000256" key="5">
    <source>
        <dbReference type="ARBA" id="ARBA00022777"/>
    </source>
</evidence>
<dbReference type="SMART" id="SM00388">
    <property type="entry name" value="HisKA"/>
    <property type="match status" value="1"/>
</dbReference>
<reference evidence="9 10" key="1">
    <citation type="submission" date="2019-01" db="EMBL/GenBank/DDBJ databases">
        <title>Filimonas sp. strain TTM-71.</title>
        <authorList>
            <person name="Chen W.-M."/>
        </authorList>
    </citation>
    <scope>NUCLEOTIDE SEQUENCE [LARGE SCALE GENOMIC DNA]</scope>
    <source>
        <strain evidence="9 10">TTM-71</strain>
    </source>
</reference>
<dbReference type="InterPro" id="IPR000700">
    <property type="entry name" value="PAS-assoc_C"/>
</dbReference>
<comment type="caution">
    <text evidence="9">The sequence shown here is derived from an EMBL/GenBank/DDBJ whole genome shotgun (WGS) entry which is preliminary data.</text>
</comment>
<gene>
    <name evidence="9" type="ORF">ESB13_15055</name>
</gene>
<dbReference type="EC" id="2.7.13.3" evidence="2"/>
<dbReference type="Gene3D" id="3.30.565.10">
    <property type="entry name" value="Histidine kinase-like ATPase, C-terminal domain"/>
    <property type="match status" value="1"/>
</dbReference>
<feature type="domain" description="Histidine kinase" evidence="6">
    <location>
        <begin position="151"/>
        <end position="365"/>
    </location>
</feature>
<dbReference type="Proteomes" id="UP000290545">
    <property type="component" value="Unassembled WGS sequence"/>
</dbReference>
<protein>
    <recommendedName>
        <fullName evidence="2">histidine kinase</fullName>
        <ecNumber evidence="2">2.7.13.3</ecNumber>
    </recommendedName>
</protein>
<dbReference type="PRINTS" id="PR00344">
    <property type="entry name" value="BCTRLSENSOR"/>
</dbReference>
<dbReference type="CDD" id="cd00130">
    <property type="entry name" value="PAS"/>
    <property type="match status" value="1"/>
</dbReference>
<dbReference type="InterPro" id="IPR005467">
    <property type="entry name" value="His_kinase_dom"/>
</dbReference>
<keyword evidence="5" id="KW-0418">Kinase</keyword>
<dbReference type="InterPro" id="IPR035965">
    <property type="entry name" value="PAS-like_dom_sf"/>
</dbReference>
<evidence type="ECO:0000259" key="7">
    <source>
        <dbReference type="PROSITE" id="PS50112"/>
    </source>
</evidence>
<feature type="domain" description="PAC" evidence="8">
    <location>
        <begin position="81"/>
        <end position="133"/>
    </location>
</feature>
<dbReference type="InterPro" id="IPR004358">
    <property type="entry name" value="Sig_transdc_His_kin-like_C"/>
</dbReference>
<dbReference type="Pfam" id="PF13426">
    <property type="entry name" value="PAS_9"/>
    <property type="match status" value="1"/>
</dbReference>
<feature type="domain" description="PAS" evidence="7">
    <location>
        <begin position="6"/>
        <end position="79"/>
    </location>
</feature>
<dbReference type="SMART" id="SM00387">
    <property type="entry name" value="HATPase_c"/>
    <property type="match status" value="1"/>
</dbReference>
<dbReference type="InterPro" id="IPR036097">
    <property type="entry name" value="HisK_dim/P_sf"/>
</dbReference>
<evidence type="ECO:0000256" key="2">
    <source>
        <dbReference type="ARBA" id="ARBA00012438"/>
    </source>
</evidence>
<proteinExistence type="predicted"/>
<dbReference type="CDD" id="cd00082">
    <property type="entry name" value="HisKA"/>
    <property type="match status" value="1"/>
</dbReference>
<dbReference type="GO" id="GO:0000155">
    <property type="term" value="F:phosphorelay sensor kinase activity"/>
    <property type="evidence" value="ECO:0007669"/>
    <property type="project" value="InterPro"/>
</dbReference>
<dbReference type="SUPFAM" id="SSF47384">
    <property type="entry name" value="Homodimeric domain of signal transducing histidine kinase"/>
    <property type="match status" value="1"/>
</dbReference>